<dbReference type="KEGG" id="marq:MARGE09_P0884"/>
<evidence type="ECO:0000259" key="2">
    <source>
        <dbReference type="PROSITE" id="PS51352"/>
    </source>
</evidence>
<dbReference type="InterPro" id="IPR013740">
    <property type="entry name" value="Redoxin"/>
</dbReference>
<evidence type="ECO:0000256" key="1">
    <source>
        <dbReference type="SAM" id="SignalP"/>
    </source>
</evidence>
<evidence type="ECO:0000313" key="4">
    <source>
        <dbReference type="Proteomes" id="UP001320119"/>
    </source>
</evidence>
<feature type="chain" id="PRO_5042832958" description="Thioredoxin domain-containing protein" evidence="1">
    <location>
        <begin position="18"/>
        <end position="160"/>
    </location>
</feature>
<dbReference type="Proteomes" id="UP001320119">
    <property type="component" value="Chromosome"/>
</dbReference>
<organism evidence="3 4">
    <name type="scientific">Marinagarivorans cellulosilyticus</name>
    <dbReference type="NCBI Taxonomy" id="2721545"/>
    <lineage>
        <taxon>Bacteria</taxon>
        <taxon>Pseudomonadati</taxon>
        <taxon>Pseudomonadota</taxon>
        <taxon>Gammaproteobacteria</taxon>
        <taxon>Cellvibrionales</taxon>
        <taxon>Cellvibrionaceae</taxon>
        <taxon>Marinagarivorans</taxon>
    </lineage>
</organism>
<keyword evidence="1" id="KW-0732">Signal</keyword>
<feature type="domain" description="Thioredoxin" evidence="2">
    <location>
        <begin position="18"/>
        <end position="160"/>
    </location>
</feature>
<dbReference type="Pfam" id="PF08534">
    <property type="entry name" value="Redoxin"/>
    <property type="match status" value="1"/>
</dbReference>
<dbReference type="RefSeq" id="WP_236986175.1">
    <property type="nucleotide sequence ID" value="NZ_AP023086.1"/>
</dbReference>
<dbReference type="Gene3D" id="3.40.30.10">
    <property type="entry name" value="Glutaredoxin"/>
    <property type="match status" value="1"/>
</dbReference>
<dbReference type="SUPFAM" id="SSF52833">
    <property type="entry name" value="Thioredoxin-like"/>
    <property type="match status" value="1"/>
</dbReference>
<reference evidence="3 4" key="1">
    <citation type="journal article" date="2022" name="IScience">
        <title>An ultrasensitive nanofiber-based assay for enzymatic hydrolysis and deep-sea microbial degradation of cellulose.</title>
        <authorList>
            <person name="Tsudome M."/>
            <person name="Tachioka M."/>
            <person name="Miyazaki M."/>
            <person name="Uchimura K."/>
            <person name="Tsuda M."/>
            <person name="Takaki Y."/>
            <person name="Deguchi S."/>
        </authorList>
    </citation>
    <scope>NUCLEOTIDE SEQUENCE [LARGE SCALE GENOMIC DNA]</scope>
    <source>
        <strain evidence="3 4">GE09</strain>
    </source>
</reference>
<dbReference type="GO" id="GO:0016491">
    <property type="term" value="F:oxidoreductase activity"/>
    <property type="evidence" value="ECO:0007669"/>
    <property type="project" value="InterPro"/>
</dbReference>
<dbReference type="CDD" id="cd02966">
    <property type="entry name" value="TlpA_like_family"/>
    <property type="match status" value="1"/>
</dbReference>
<evidence type="ECO:0000313" key="3">
    <source>
        <dbReference type="EMBL" id="BCD96684.1"/>
    </source>
</evidence>
<accession>A0AAN1WFK3</accession>
<dbReference type="PANTHER" id="PTHR42852:SF18">
    <property type="entry name" value="CHROMOSOME UNDETERMINED SCAFFOLD_47, WHOLE GENOME SHOTGUN SEQUENCE"/>
    <property type="match status" value="1"/>
</dbReference>
<gene>
    <name evidence="3" type="ORF">MARGE09_P0884</name>
</gene>
<feature type="signal peptide" evidence="1">
    <location>
        <begin position="1"/>
        <end position="17"/>
    </location>
</feature>
<name>A0AAN1WFK3_9GAMM</name>
<protein>
    <recommendedName>
        <fullName evidence="2">Thioredoxin domain-containing protein</fullName>
    </recommendedName>
</protein>
<keyword evidence="4" id="KW-1185">Reference proteome</keyword>
<dbReference type="AlphaFoldDB" id="A0AAN1WFK3"/>
<dbReference type="InterPro" id="IPR013766">
    <property type="entry name" value="Thioredoxin_domain"/>
</dbReference>
<dbReference type="InterPro" id="IPR036249">
    <property type="entry name" value="Thioredoxin-like_sf"/>
</dbReference>
<dbReference type="InterPro" id="IPR050553">
    <property type="entry name" value="Thioredoxin_ResA/DsbE_sf"/>
</dbReference>
<dbReference type="EMBL" id="AP023086">
    <property type="protein sequence ID" value="BCD96684.1"/>
    <property type="molecule type" value="Genomic_DNA"/>
</dbReference>
<sequence length="160" mass="17009">MKYLAALLLVVSSSAFSLEKGGSMPEFALTNVDGSATTSSAEVSRSKLTYVDFWATWCGPCKQSFPFMNALVEKYGAKGLTVTAISLDEDTSEVAPFLKSVPANFGVFYGDADDIGEKVQPPGMPSSALIDENGKIVALHTGYNDKIAAQVEAEIEALLK</sequence>
<dbReference type="PANTHER" id="PTHR42852">
    <property type="entry name" value="THIOL:DISULFIDE INTERCHANGE PROTEIN DSBE"/>
    <property type="match status" value="1"/>
</dbReference>
<dbReference type="PROSITE" id="PS51352">
    <property type="entry name" value="THIOREDOXIN_2"/>
    <property type="match status" value="1"/>
</dbReference>
<proteinExistence type="predicted"/>